<dbReference type="GO" id="GO:0005634">
    <property type="term" value="C:nucleus"/>
    <property type="evidence" value="ECO:0007669"/>
    <property type="project" value="TreeGrafter"/>
</dbReference>
<keyword evidence="2" id="KW-0498">Mitosis</keyword>
<dbReference type="PANTHER" id="PTHR18937">
    <property type="entry name" value="STRUCTURAL MAINTENANCE OF CHROMOSOMES SMC FAMILY MEMBER"/>
    <property type="match status" value="1"/>
</dbReference>
<keyword evidence="1" id="KW-0132">Cell division</keyword>
<dbReference type="Gene3D" id="3.40.50.300">
    <property type="entry name" value="P-loop containing nucleotide triphosphate hydrolases"/>
    <property type="match status" value="1"/>
</dbReference>
<reference evidence="5" key="2">
    <citation type="submission" date="2024-10" db="UniProtKB">
        <authorList>
            <consortium name="EnsemblProtists"/>
        </authorList>
    </citation>
    <scope>IDENTIFICATION</scope>
</reference>
<keyword evidence="6" id="KW-1185">Reference proteome</keyword>
<evidence type="ECO:0000256" key="3">
    <source>
        <dbReference type="ARBA" id="ARBA00023242"/>
    </source>
</evidence>
<dbReference type="HOGENOM" id="CLU_001042_1_0_1"/>
<name>A0A0D3J908_EMIH1</name>
<dbReference type="PANTHER" id="PTHR18937:SF12">
    <property type="entry name" value="STRUCTURAL MAINTENANCE OF CHROMOSOMES PROTEIN"/>
    <property type="match status" value="1"/>
</dbReference>
<dbReference type="PaxDb" id="2903-EOD19993"/>
<organism evidence="5 6">
    <name type="scientific">Emiliania huxleyi (strain CCMP1516)</name>
    <dbReference type="NCBI Taxonomy" id="280463"/>
    <lineage>
        <taxon>Eukaryota</taxon>
        <taxon>Haptista</taxon>
        <taxon>Haptophyta</taxon>
        <taxon>Prymnesiophyceae</taxon>
        <taxon>Isochrysidales</taxon>
        <taxon>Noelaerhabdaceae</taxon>
        <taxon>Emiliania</taxon>
    </lineage>
</organism>
<dbReference type="EnsemblProtists" id="EOD19993">
    <property type="protein sequence ID" value="EOD19993"/>
    <property type="gene ID" value="EMIHUDRAFT_102015"/>
</dbReference>
<evidence type="ECO:0000256" key="1">
    <source>
        <dbReference type="ARBA" id="ARBA00022618"/>
    </source>
</evidence>
<dbReference type="RefSeq" id="XP_005772422.1">
    <property type="nucleotide sequence ID" value="XM_005772365.1"/>
</dbReference>
<dbReference type="AlphaFoldDB" id="A0A0D3J908"/>
<dbReference type="OMA" id="CAVELVY"/>
<dbReference type="SUPFAM" id="SSF52540">
    <property type="entry name" value="P-loop containing nucleoside triphosphate hydrolases"/>
    <property type="match status" value="1"/>
</dbReference>
<sequence length="203" mass="22311">MDMNAVVGPNGSGVRTARLRRRCVHRADACPPPRAGKSNLMDMIAFTVGLSSSDLRGKTLKDLVYRNSPDEDISERGASVSLVVTCDGAETRFTRSITPAGVGKYSVNGKTVSAQAYDEKLKTFGVLSKAHNGFLVFQGYVSELAQKSAKELSKLFEQISGSEELTEEYDALAAEKKRAEEEQIFNQQKKKGLAQERHFNLFN</sequence>
<evidence type="ECO:0000313" key="6">
    <source>
        <dbReference type="Proteomes" id="UP000013827"/>
    </source>
</evidence>
<reference evidence="6" key="1">
    <citation type="journal article" date="2013" name="Nature">
        <title>Pan genome of the phytoplankton Emiliania underpins its global distribution.</title>
        <authorList>
            <person name="Read B.A."/>
            <person name="Kegel J."/>
            <person name="Klute M.J."/>
            <person name="Kuo A."/>
            <person name="Lefebvre S.C."/>
            <person name="Maumus F."/>
            <person name="Mayer C."/>
            <person name="Miller J."/>
            <person name="Monier A."/>
            <person name="Salamov A."/>
            <person name="Young J."/>
            <person name="Aguilar M."/>
            <person name="Claverie J.M."/>
            <person name="Frickenhaus S."/>
            <person name="Gonzalez K."/>
            <person name="Herman E.K."/>
            <person name="Lin Y.C."/>
            <person name="Napier J."/>
            <person name="Ogata H."/>
            <person name="Sarno A.F."/>
            <person name="Shmutz J."/>
            <person name="Schroeder D."/>
            <person name="de Vargas C."/>
            <person name="Verret F."/>
            <person name="von Dassow P."/>
            <person name="Valentin K."/>
            <person name="Van de Peer Y."/>
            <person name="Wheeler G."/>
            <person name="Dacks J.B."/>
            <person name="Delwiche C.F."/>
            <person name="Dyhrman S.T."/>
            <person name="Glockner G."/>
            <person name="John U."/>
            <person name="Richards T."/>
            <person name="Worden A.Z."/>
            <person name="Zhang X."/>
            <person name="Grigoriev I.V."/>
            <person name="Allen A.E."/>
            <person name="Bidle K."/>
            <person name="Borodovsky M."/>
            <person name="Bowler C."/>
            <person name="Brownlee C."/>
            <person name="Cock J.M."/>
            <person name="Elias M."/>
            <person name="Gladyshev V.N."/>
            <person name="Groth M."/>
            <person name="Guda C."/>
            <person name="Hadaegh A."/>
            <person name="Iglesias-Rodriguez M.D."/>
            <person name="Jenkins J."/>
            <person name="Jones B.M."/>
            <person name="Lawson T."/>
            <person name="Leese F."/>
            <person name="Lindquist E."/>
            <person name="Lobanov A."/>
            <person name="Lomsadze A."/>
            <person name="Malik S.B."/>
            <person name="Marsh M.E."/>
            <person name="Mackinder L."/>
            <person name="Mock T."/>
            <person name="Mueller-Roeber B."/>
            <person name="Pagarete A."/>
            <person name="Parker M."/>
            <person name="Probert I."/>
            <person name="Quesneville H."/>
            <person name="Raines C."/>
            <person name="Rensing S.A."/>
            <person name="Riano-Pachon D.M."/>
            <person name="Richier S."/>
            <person name="Rokitta S."/>
            <person name="Shiraiwa Y."/>
            <person name="Soanes D.M."/>
            <person name="van der Giezen M."/>
            <person name="Wahlund T.M."/>
            <person name="Williams B."/>
            <person name="Wilson W."/>
            <person name="Wolfe G."/>
            <person name="Wurch L.L."/>
        </authorList>
    </citation>
    <scope>NUCLEOTIDE SEQUENCE</scope>
</reference>
<dbReference type="STRING" id="2903.R1CBE6"/>
<dbReference type="GO" id="GO:0003677">
    <property type="term" value="F:DNA binding"/>
    <property type="evidence" value="ECO:0007669"/>
    <property type="project" value="TreeGrafter"/>
</dbReference>
<evidence type="ECO:0008006" key="7">
    <source>
        <dbReference type="Google" id="ProtNLM"/>
    </source>
</evidence>
<dbReference type="KEGG" id="ehx:EMIHUDRAFT_102015"/>
<dbReference type="GeneID" id="17265491"/>
<protein>
    <recommendedName>
        <fullName evidence="7">RecF/RecN/SMC N-terminal domain-containing protein</fullName>
    </recommendedName>
</protein>
<dbReference type="eggNOG" id="KOG0018">
    <property type="taxonomic scope" value="Eukaryota"/>
</dbReference>
<dbReference type="GO" id="GO:0008278">
    <property type="term" value="C:cohesin complex"/>
    <property type="evidence" value="ECO:0007669"/>
    <property type="project" value="TreeGrafter"/>
</dbReference>
<accession>A0A0D3J908</accession>
<dbReference type="Proteomes" id="UP000013827">
    <property type="component" value="Unassembled WGS sequence"/>
</dbReference>
<dbReference type="InterPro" id="IPR027417">
    <property type="entry name" value="P-loop_NTPase"/>
</dbReference>
<keyword evidence="4" id="KW-0131">Cell cycle</keyword>
<evidence type="ECO:0000256" key="4">
    <source>
        <dbReference type="ARBA" id="ARBA00023306"/>
    </source>
</evidence>
<proteinExistence type="predicted"/>
<dbReference type="GO" id="GO:0007062">
    <property type="term" value="P:sister chromatid cohesion"/>
    <property type="evidence" value="ECO:0007669"/>
    <property type="project" value="TreeGrafter"/>
</dbReference>
<keyword evidence="3" id="KW-0539">Nucleus</keyword>
<evidence type="ECO:0000313" key="5">
    <source>
        <dbReference type="EnsemblProtists" id="EOD19993"/>
    </source>
</evidence>
<dbReference type="GO" id="GO:0051301">
    <property type="term" value="P:cell division"/>
    <property type="evidence" value="ECO:0007669"/>
    <property type="project" value="UniProtKB-KW"/>
</dbReference>
<evidence type="ECO:0000256" key="2">
    <source>
        <dbReference type="ARBA" id="ARBA00022776"/>
    </source>
</evidence>